<evidence type="ECO:0000259" key="3">
    <source>
        <dbReference type="PROSITE" id="PS51186"/>
    </source>
</evidence>
<dbReference type="Pfam" id="PF00583">
    <property type="entry name" value="Acetyltransf_1"/>
    <property type="match status" value="1"/>
</dbReference>
<organism evidence="4 5">
    <name type="scientific">Paenibacillus hodogayensis</name>
    <dbReference type="NCBI Taxonomy" id="279208"/>
    <lineage>
        <taxon>Bacteria</taxon>
        <taxon>Bacillati</taxon>
        <taxon>Bacillota</taxon>
        <taxon>Bacilli</taxon>
        <taxon>Bacillales</taxon>
        <taxon>Paenibacillaceae</taxon>
        <taxon>Paenibacillus</taxon>
    </lineage>
</organism>
<evidence type="ECO:0000313" key="4">
    <source>
        <dbReference type="EMBL" id="MFB9754836.1"/>
    </source>
</evidence>
<dbReference type="InterPro" id="IPR000182">
    <property type="entry name" value="GNAT_dom"/>
</dbReference>
<dbReference type="PANTHER" id="PTHR43877">
    <property type="entry name" value="AMINOALKYLPHOSPHONATE N-ACETYLTRANSFERASE-RELATED-RELATED"/>
    <property type="match status" value="1"/>
</dbReference>
<name>A0ABV5W3N2_9BACL</name>
<dbReference type="Gene3D" id="3.40.630.30">
    <property type="match status" value="1"/>
</dbReference>
<dbReference type="CDD" id="cd04301">
    <property type="entry name" value="NAT_SF"/>
    <property type="match status" value="1"/>
</dbReference>
<sequence length="141" mass="15511">MQELKITEMTIAHYGSMIDLWERTEGLVLSEADSEANIESFLRRNAGLSFVATQDGKVAGTSLCGHDGRRGFLYHVAVDPAVRGKGVAGRMVALSLAGLQAAGIEKCHLFTLEDNEIGNRYWANNGWQRRSGILLYTRDVP</sequence>
<keyword evidence="2 4" id="KW-0012">Acyltransferase</keyword>
<feature type="domain" description="N-acetyltransferase" evidence="3">
    <location>
        <begin position="4"/>
        <end position="141"/>
    </location>
</feature>
<evidence type="ECO:0000256" key="1">
    <source>
        <dbReference type="ARBA" id="ARBA00022679"/>
    </source>
</evidence>
<accession>A0ABV5W3N2</accession>
<dbReference type="PROSITE" id="PS51186">
    <property type="entry name" value="GNAT"/>
    <property type="match status" value="1"/>
</dbReference>
<evidence type="ECO:0000313" key="5">
    <source>
        <dbReference type="Proteomes" id="UP001589619"/>
    </source>
</evidence>
<reference evidence="4 5" key="1">
    <citation type="submission" date="2024-09" db="EMBL/GenBank/DDBJ databases">
        <authorList>
            <person name="Sun Q."/>
            <person name="Mori K."/>
        </authorList>
    </citation>
    <scope>NUCLEOTIDE SEQUENCE [LARGE SCALE GENOMIC DNA]</scope>
    <source>
        <strain evidence="4 5">JCM 12520</strain>
    </source>
</reference>
<dbReference type="InterPro" id="IPR016181">
    <property type="entry name" value="Acyl_CoA_acyltransferase"/>
</dbReference>
<dbReference type="Proteomes" id="UP001589619">
    <property type="component" value="Unassembled WGS sequence"/>
</dbReference>
<dbReference type="RefSeq" id="WP_344909777.1">
    <property type="nucleotide sequence ID" value="NZ_BAAAYO010000008.1"/>
</dbReference>
<keyword evidence="5" id="KW-1185">Reference proteome</keyword>
<gene>
    <name evidence="4" type="ORF">ACFFNY_24960</name>
</gene>
<protein>
    <submittedName>
        <fullName evidence="4">GNAT family N-acetyltransferase</fullName>
        <ecNumber evidence="4">2.3.1.-</ecNumber>
    </submittedName>
</protein>
<dbReference type="EMBL" id="JBHMAG010000016">
    <property type="protein sequence ID" value="MFB9754836.1"/>
    <property type="molecule type" value="Genomic_DNA"/>
</dbReference>
<keyword evidence="1 4" id="KW-0808">Transferase</keyword>
<dbReference type="PANTHER" id="PTHR43877:SF1">
    <property type="entry name" value="ACETYLTRANSFERASE"/>
    <property type="match status" value="1"/>
</dbReference>
<evidence type="ECO:0000256" key="2">
    <source>
        <dbReference type="ARBA" id="ARBA00023315"/>
    </source>
</evidence>
<dbReference type="GO" id="GO:0016746">
    <property type="term" value="F:acyltransferase activity"/>
    <property type="evidence" value="ECO:0007669"/>
    <property type="project" value="UniProtKB-KW"/>
</dbReference>
<proteinExistence type="predicted"/>
<dbReference type="EC" id="2.3.1.-" evidence="4"/>
<dbReference type="InterPro" id="IPR050832">
    <property type="entry name" value="Bact_Acetyltransf"/>
</dbReference>
<dbReference type="SUPFAM" id="SSF55729">
    <property type="entry name" value="Acyl-CoA N-acyltransferases (Nat)"/>
    <property type="match status" value="1"/>
</dbReference>
<comment type="caution">
    <text evidence="4">The sequence shown here is derived from an EMBL/GenBank/DDBJ whole genome shotgun (WGS) entry which is preliminary data.</text>
</comment>